<dbReference type="InterPro" id="IPR039537">
    <property type="entry name" value="Retrotran_Ty1/copia-like"/>
</dbReference>
<dbReference type="Proteomes" id="UP001151760">
    <property type="component" value="Unassembled WGS sequence"/>
</dbReference>
<reference evidence="2" key="1">
    <citation type="journal article" date="2022" name="Int. J. Mol. Sci.">
        <title>Draft Genome of Tanacetum Coccineum: Genomic Comparison of Closely Related Tanacetum-Family Plants.</title>
        <authorList>
            <person name="Yamashiro T."/>
            <person name="Shiraishi A."/>
            <person name="Nakayama K."/>
            <person name="Satake H."/>
        </authorList>
    </citation>
    <scope>NUCLEOTIDE SEQUENCE</scope>
</reference>
<dbReference type="InterPro" id="IPR036397">
    <property type="entry name" value="RNaseH_sf"/>
</dbReference>
<dbReference type="InterPro" id="IPR012337">
    <property type="entry name" value="RNaseH-like_sf"/>
</dbReference>
<dbReference type="InterPro" id="IPR001584">
    <property type="entry name" value="Integrase_cat-core"/>
</dbReference>
<name>A0ABQ5IWC6_9ASTR</name>
<reference evidence="2" key="2">
    <citation type="submission" date="2022-01" db="EMBL/GenBank/DDBJ databases">
        <authorList>
            <person name="Yamashiro T."/>
            <person name="Shiraishi A."/>
            <person name="Satake H."/>
            <person name="Nakayama K."/>
        </authorList>
    </citation>
    <scope>NUCLEOTIDE SEQUENCE</scope>
</reference>
<dbReference type="PANTHER" id="PTHR42648">
    <property type="entry name" value="TRANSPOSASE, PUTATIVE-RELATED"/>
    <property type="match status" value="1"/>
</dbReference>
<evidence type="ECO:0000313" key="2">
    <source>
        <dbReference type="EMBL" id="GJU03528.1"/>
    </source>
</evidence>
<gene>
    <name evidence="2" type="ORF">Tco_1113866</name>
</gene>
<dbReference type="Gene3D" id="3.30.420.10">
    <property type="entry name" value="Ribonuclease H-like superfamily/Ribonuclease H"/>
    <property type="match status" value="1"/>
</dbReference>
<dbReference type="SUPFAM" id="SSF53098">
    <property type="entry name" value="Ribonuclease H-like"/>
    <property type="match status" value="1"/>
</dbReference>
<sequence>MATTRIVRTDNRTEFMNLNAYFEDVGITRQTSMVRTPQHNGIIERRNRTLNRSIIHTRFNKTPYELIKGRKLDISFLHVFDALCYPMNNREELGKLKAKGDIRFFIGYAKNFQEDFNNSPEFVAILLRESGFRNDKWGYRKVSLASLDVSILDYSTLQAGNLLRRFISRIKS</sequence>
<protein>
    <submittedName>
        <fullName evidence="2">Retrovirus-related pol polyprotein from transposon TNT 1-94</fullName>
    </submittedName>
</protein>
<dbReference type="EMBL" id="BQNB010021162">
    <property type="protein sequence ID" value="GJU03528.1"/>
    <property type="molecule type" value="Genomic_DNA"/>
</dbReference>
<accession>A0ABQ5IWC6</accession>
<comment type="caution">
    <text evidence="2">The sequence shown here is derived from an EMBL/GenBank/DDBJ whole genome shotgun (WGS) entry which is preliminary data.</text>
</comment>
<dbReference type="PANTHER" id="PTHR42648:SF21">
    <property type="entry name" value="CYSTEINE-RICH RLK (RECEPTOR-LIKE PROTEIN KINASE) 8"/>
    <property type="match status" value="1"/>
</dbReference>
<organism evidence="2 3">
    <name type="scientific">Tanacetum coccineum</name>
    <dbReference type="NCBI Taxonomy" id="301880"/>
    <lineage>
        <taxon>Eukaryota</taxon>
        <taxon>Viridiplantae</taxon>
        <taxon>Streptophyta</taxon>
        <taxon>Embryophyta</taxon>
        <taxon>Tracheophyta</taxon>
        <taxon>Spermatophyta</taxon>
        <taxon>Magnoliopsida</taxon>
        <taxon>eudicotyledons</taxon>
        <taxon>Gunneridae</taxon>
        <taxon>Pentapetalae</taxon>
        <taxon>asterids</taxon>
        <taxon>campanulids</taxon>
        <taxon>Asterales</taxon>
        <taxon>Asteraceae</taxon>
        <taxon>Asteroideae</taxon>
        <taxon>Anthemideae</taxon>
        <taxon>Anthemidinae</taxon>
        <taxon>Tanacetum</taxon>
    </lineage>
</organism>
<proteinExistence type="predicted"/>
<evidence type="ECO:0000313" key="3">
    <source>
        <dbReference type="Proteomes" id="UP001151760"/>
    </source>
</evidence>
<feature type="domain" description="Integrase catalytic" evidence="1">
    <location>
        <begin position="1"/>
        <end position="109"/>
    </location>
</feature>
<keyword evidence="3" id="KW-1185">Reference proteome</keyword>
<evidence type="ECO:0000259" key="1">
    <source>
        <dbReference type="PROSITE" id="PS50994"/>
    </source>
</evidence>
<dbReference type="PROSITE" id="PS50994">
    <property type="entry name" value="INTEGRASE"/>
    <property type="match status" value="1"/>
</dbReference>